<gene>
    <name evidence="7" type="primary">hutI</name>
    <name evidence="9" type="ORF">IAC87_04355</name>
</gene>
<dbReference type="EC" id="3.5.2.7" evidence="1 7"/>
<dbReference type="PANTHER" id="PTHR42752">
    <property type="entry name" value="IMIDAZOLONEPROPIONASE"/>
    <property type="match status" value="1"/>
</dbReference>
<dbReference type="Pfam" id="PF01979">
    <property type="entry name" value="Amidohydro_1"/>
    <property type="match status" value="1"/>
</dbReference>
<dbReference type="GO" id="GO:0005506">
    <property type="term" value="F:iron ion binding"/>
    <property type="evidence" value="ECO:0007669"/>
    <property type="project" value="UniProtKB-UniRule"/>
</dbReference>
<comment type="similarity">
    <text evidence="7">Belongs to the metallo-dependent hydrolases superfamily. HutI family.</text>
</comment>
<keyword evidence="3 7" id="KW-0378">Hydrolase</keyword>
<dbReference type="HAMAP" id="MF_00372">
    <property type="entry name" value="HutI"/>
    <property type="match status" value="1"/>
</dbReference>
<feature type="binding site" evidence="7">
    <location>
        <position position="79"/>
    </location>
    <ligand>
        <name>Fe(3+)</name>
        <dbReference type="ChEBI" id="CHEBI:29034"/>
    </ligand>
</feature>
<feature type="binding site" evidence="7">
    <location>
        <position position="81"/>
    </location>
    <ligand>
        <name>Fe(3+)</name>
        <dbReference type="ChEBI" id="CHEBI:29034"/>
    </ligand>
</feature>
<dbReference type="PANTHER" id="PTHR42752:SF1">
    <property type="entry name" value="IMIDAZOLONEPROPIONASE-RELATED"/>
    <property type="match status" value="1"/>
</dbReference>
<feature type="binding site" evidence="7">
    <location>
        <position position="252"/>
    </location>
    <ligand>
        <name>4-imidazolone-5-propanoate</name>
        <dbReference type="ChEBI" id="CHEBI:77893"/>
    </ligand>
</feature>
<dbReference type="GO" id="GO:0008270">
    <property type="term" value="F:zinc ion binding"/>
    <property type="evidence" value="ECO:0007669"/>
    <property type="project" value="UniProtKB-UniRule"/>
</dbReference>
<feature type="binding site" evidence="7">
    <location>
        <position position="88"/>
    </location>
    <ligand>
        <name>4-imidazolone-5-propanoate</name>
        <dbReference type="ChEBI" id="CHEBI:77893"/>
    </ligand>
</feature>
<feature type="binding site" evidence="7">
    <location>
        <position position="151"/>
    </location>
    <ligand>
        <name>N-formimidoyl-L-glutamate</name>
        <dbReference type="ChEBI" id="CHEBI:58928"/>
    </ligand>
</feature>
<dbReference type="GO" id="GO:0005737">
    <property type="term" value="C:cytoplasm"/>
    <property type="evidence" value="ECO:0007669"/>
    <property type="project" value="UniProtKB-SubCell"/>
</dbReference>
<feature type="binding site" evidence="7">
    <location>
        <position position="325"/>
    </location>
    <ligand>
        <name>N-formimidoyl-L-glutamate</name>
        <dbReference type="ChEBI" id="CHEBI:58928"/>
    </ligand>
</feature>
<evidence type="ECO:0000256" key="7">
    <source>
        <dbReference type="HAMAP-Rule" id="MF_00372"/>
    </source>
</evidence>
<dbReference type="Proteomes" id="UP000823772">
    <property type="component" value="Unassembled WGS sequence"/>
</dbReference>
<feature type="binding site" evidence="7">
    <location>
        <position position="184"/>
    </location>
    <ligand>
        <name>4-imidazolone-5-propanoate</name>
        <dbReference type="ChEBI" id="CHEBI:77893"/>
    </ligand>
</feature>
<comment type="catalytic activity">
    <reaction evidence="7">
        <text>4-imidazolone-5-propanoate + H2O = N-formimidoyl-L-glutamate</text>
        <dbReference type="Rhea" id="RHEA:23660"/>
        <dbReference type="ChEBI" id="CHEBI:15377"/>
        <dbReference type="ChEBI" id="CHEBI:58928"/>
        <dbReference type="ChEBI" id="CHEBI:77893"/>
        <dbReference type="EC" id="3.5.2.7"/>
    </reaction>
</comment>
<feature type="domain" description="Amidohydrolase-related" evidence="8">
    <location>
        <begin position="70"/>
        <end position="411"/>
    </location>
</feature>
<evidence type="ECO:0000256" key="4">
    <source>
        <dbReference type="ARBA" id="ARBA00022808"/>
    </source>
</evidence>
<organism evidence="9 10">
    <name type="scientific">Candidatus Merdivivens faecigallinarum</name>
    <dbReference type="NCBI Taxonomy" id="2840871"/>
    <lineage>
        <taxon>Bacteria</taxon>
        <taxon>Pseudomonadati</taxon>
        <taxon>Bacteroidota</taxon>
        <taxon>Bacteroidia</taxon>
        <taxon>Bacteroidales</taxon>
        <taxon>Muribaculaceae</taxon>
        <taxon>Muribaculaceae incertae sedis</taxon>
        <taxon>Candidatus Merdivivens</taxon>
    </lineage>
</organism>
<feature type="binding site" evidence="7">
    <location>
        <position position="323"/>
    </location>
    <ligand>
        <name>Zn(2+)</name>
        <dbReference type="ChEBI" id="CHEBI:29105"/>
    </ligand>
</feature>
<feature type="binding site" evidence="7">
    <location>
        <position position="151"/>
    </location>
    <ligand>
        <name>4-imidazolone-5-propanoate</name>
        <dbReference type="ChEBI" id="CHEBI:77893"/>
    </ligand>
</feature>
<evidence type="ECO:0000256" key="3">
    <source>
        <dbReference type="ARBA" id="ARBA00022801"/>
    </source>
</evidence>
<feature type="binding site" evidence="7">
    <location>
        <position position="323"/>
    </location>
    <ligand>
        <name>Fe(3+)</name>
        <dbReference type="ChEBI" id="CHEBI:29034"/>
    </ligand>
</feature>
<keyword evidence="5 7" id="KW-0862">Zinc</keyword>
<proteinExistence type="inferred from homology"/>
<feature type="binding site" evidence="7">
    <location>
        <position position="249"/>
    </location>
    <ligand>
        <name>Fe(3+)</name>
        <dbReference type="ChEBI" id="CHEBI:29034"/>
    </ligand>
</feature>
<dbReference type="Gene3D" id="2.30.40.10">
    <property type="entry name" value="Urease, subunit C, domain 1"/>
    <property type="match status" value="1"/>
</dbReference>
<dbReference type="AlphaFoldDB" id="A0A9D9IYW8"/>
<reference evidence="9" key="1">
    <citation type="submission" date="2020-10" db="EMBL/GenBank/DDBJ databases">
        <authorList>
            <person name="Gilroy R."/>
        </authorList>
    </citation>
    <scope>NUCLEOTIDE SEQUENCE</scope>
    <source>
        <strain evidence="9">B3-2255</strain>
    </source>
</reference>
<feature type="binding site" evidence="7">
    <location>
        <position position="327"/>
    </location>
    <ligand>
        <name>N-formimidoyl-L-glutamate</name>
        <dbReference type="ChEBI" id="CHEBI:58928"/>
    </ligand>
</feature>
<comment type="function">
    <text evidence="7">Catalyzes the hydrolytic cleavage of the carbon-nitrogen bond in imidazolone-5-propanoate to yield N-formimidoyl-L-glutamate. It is the third step in the universal histidine degradation pathway.</text>
</comment>
<reference evidence="9" key="2">
    <citation type="journal article" date="2021" name="PeerJ">
        <title>Extensive microbial diversity within the chicken gut microbiome revealed by metagenomics and culture.</title>
        <authorList>
            <person name="Gilroy R."/>
            <person name="Ravi A."/>
            <person name="Getino M."/>
            <person name="Pursley I."/>
            <person name="Horton D.L."/>
            <person name="Alikhan N.F."/>
            <person name="Baker D."/>
            <person name="Gharbi K."/>
            <person name="Hall N."/>
            <person name="Watson M."/>
            <person name="Adriaenssens E.M."/>
            <person name="Foster-Nyarko E."/>
            <person name="Jarju S."/>
            <person name="Secka A."/>
            <person name="Antonio M."/>
            <person name="Oren A."/>
            <person name="Chaudhuri R.R."/>
            <person name="La Ragione R."/>
            <person name="Hildebrand F."/>
            <person name="Pallen M.J."/>
        </authorList>
    </citation>
    <scope>NUCLEOTIDE SEQUENCE</scope>
    <source>
        <strain evidence="9">B3-2255</strain>
    </source>
</reference>
<dbReference type="InterPro" id="IPR011059">
    <property type="entry name" value="Metal-dep_hydrolase_composite"/>
</dbReference>
<dbReference type="SUPFAM" id="SSF51338">
    <property type="entry name" value="Composite domain of metallo-dependent hydrolases"/>
    <property type="match status" value="1"/>
</dbReference>
<evidence type="ECO:0000259" key="8">
    <source>
        <dbReference type="Pfam" id="PF01979"/>
    </source>
</evidence>
<keyword evidence="4 7" id="KW-0369">Histidine metabolism</keyword>
<sequence length="412" mass="44220">MRHLVKNIGSLAGILEDGSLRKEGTAMDAVGTLENAYLTIEDGKIAGYGPSEEMPDENAFDTVIDAGRGFVLPSFCDSHSHVVYAGSRDGEFLDKINGLSYEEIARRGGGILNSADLLHNTSEDELYRQSVERVREVLRMGTGALEIKSGYGLTTEDELKMLRVIRRIKENVPIIIKATFLGAHDVGRAYRGRQAEYVRLVCSEMIPAVAAEGLAEFVDVFCDQGFFTTEETAAIMEAGAKYGLRPKIHANELAVSGGVQVGVSHNALSVDHLERTTQAEIESLKGSGTMPTMLPGASFFLGMPYGAAKDYIKAGLGVALASDYNPGSSPSGNMRFVMALGCIKMKLTPNQALNACTLNTAYAMGISDMAGSVTKGKIANLLVTAPMNSLAFLPYSYQTPLIRKVIVKGDVL</sequence>
<evidence type="ECO:0000256" key="2">
    <source>
        <dbReference type="ARBA" id="ARBA00022723"/>
    </source>
</evidence>
<evidence type="ECO:0000256" key="6">
    <source>
        <dbReference type="ARBA" id="ARBA00023004"/>
    </source>
</evidence>
<comment type="pathway">
    <text evidence="7">Amino-acid degradation; L-histidine degradation into L-glutamate; N-formimidoyl-L-glutamate from L-histidine: step 3/3.</text>
</comment>
<evidence type="ECO:0000256" key="1">
    <source>
        <dbReference type="ARBA" id="ARBA00012864"/>
    </source>
</evidence>
<dbReference type="GO" id="GO:0019556">
    <property type="term" value="P:L-histidine catabolic process to glutamate and formamide"/>
    <property type="evidence" value="ECO:0007669"/>
    <property type="project" value="UniProtKB-UniRule"/>
</dbReference>
<feature type="binding site" evidence="7">
    <location>
        <position position="328"/>
    </location>
    <ligand>
        <name>4-imidazolone-5-propanoate</name>
        <dbReference type="ChEBI" id="CHEBI:77893"/>
    </ligand>
</feature>
<evidence type="ECO:0000313" key="9">
    <source>
        <dbReference type="EMBL" id="MBO8481762.1"/>
    </source>
</evidence>
<dbReference type="InterPro" id="IPR005920">
    <property type="entry name" value="HutI"/>
</dbReference>
<dbReference type="InterPro" id="IPR006680">
    <property type="entry name" value="Amidohydro-rel"/>
</dbReference>
<comment type="cofactor">
    <cofactor evidence="7">
        <name>Zn(2+)</name>
        <dbReference type="ChEBI" id="CHEBI:29105"/>
    </cofactor>
    <cofactor evidence="7">
        <name>Fe(3+)</name>
        <dbReference type="ChEBI" id="CHEBI:29034"/>
    </cofactor>
    <text evidence="7">Binds 1 zinc or iron ion per subunit.</text>
</comment>
<dbReference type="InterPro" id="IPR032466">
    <property type="entry name" value="Metal_Hydrolase"/>
</dbReference>
<feature type="binding site" evidence="7">
    <location>
        <position position="249"/>
    </location>
    <ligand>
        <name>Zn(2+)</name>
        <dbReference type="ChEBI" id="CHEBI:29105"/>
    </ligand>
</feature>
<dbReference type="Gene3D" id="3.20.20.140">
    <property type="entry name" value="Metal-dependent hydrolases"/>
    <property type="match status" value="1"/>
</dbReference>
<keyword evidence="6 7" id="KW-0408">Iron</keyword>
<name>A0A9D9IYW8_9BACT</name>
<feature type="binding site" evidence="7">
    <location>
        <position position="81"/>
    </location>
    <ligand>
        <name>Zn(2+)</name>
        <dbReference type="ChEBI" id="CHEBI:29105"/>
    </ligand>
</feature>
<feature type="binding site" evidence="7">
    <location>
        <position position="79"/>
    </location>
    <ligand>
        <name>Zn(2+)</name>
        <dbReference type="ChEBI" id="CHEBI:29105"/>
    </ligand>
</feature>
<dbReference type="NCBIfam" id="TIGR01224">
    <property type="entry name" value="hutI"/>
    <property type="match status" value="1"/>
</dbReference>
<dbReference type="SUPFAM" id="SSF51556">
    <property type="entry name" value="Metallo-dependent hydrolases"/>
    <property type="match status" value="1"/>
</dbReference>
<comment type="subcellular location">
    <subcellularLocation>
        <location evidence="7">Cytoplasm</location>
    </subcellularLocation>
</comment>
<dbReference type="EMBL" id="JADILY010000090">
    <property type="protein sequence ID" value="MBO8481762.1"/>
    <property type="molecule type" value="Genomic_DNA"/>
</dbReference>
<evidence type="ECO:0000256" key="5">
    <source>
        <dbReference type="ARBA" id="ARBA00022833"/>
    </source>
</evidence>
<keyword evidence="7" id="KW-0963">Cytoplasm</keyword>
<comment type="caution">
    <text evidence="9">The sequence shown here is derived from an EMBL/GenBank/DDBJ whole genome shotgun (WGS) entry which is preliminary data.</text>
</comment>
<keyword evidence="2 7" id="KW-0479">Metal-binding</keyword>
<dbReference type="GO" id="GO:0050480">
    <property type="term" value="F:imidazolonepropionase activity"/>
    <property type="evidence" value="ECO:0007669"/>
    <property type="project" value="UniProtKB-UniRule"/>
</dbReference>
<protein>
    <recommendedName>
        <fullName evidence="1 7">Imidazolonepropionase</fullName>
        <ecNumber evidence="1 7">3.5.2.7</ecNumber>
    </recommendedName>
    <alternativeName>
        <fullName evidence="7">Imidazolone-5-propionate hydrolase</fullName>
    </alternativeName>
</protein>
<accession>A0A9D9IYW8</accession>
<evidence type="ECO:0000313" key="10">
    <source>
        <dbReference type="Proteomes" id="UP000823772"/>
    </source>
</evidence>